<accession>A0A1S8CUR6</accession>
<protein>
    <submittedName>
        <fullName evidence="1">Uncharacterized protein</fullName>
    </submittedName>
</protein>
<dbReference type="AlphaFoldDB" id="A0A1S8CUR6"/>
<proteinExistence type="predicted"/>
<name>A0A1S8CUR6_9GAMM</name>
<keyword evidence="2" id="KW-1185">Reference proteome</keyword>
<comment type="caution">
    <text evidence="1">The sequence shown here is derived from an EMBL/GenBank/DDBJ whole genome shotgun (WGS) entry which is preliminary data.</text>
</comment>
<evidence type="ECO:0000313" key="2">
    <source>
        <dbReference type="Proteomes" id="UP000192132"/>
    </source>
</evidence>
<dbReference type="RefSeq" id="WP_076877824.1">
    <property type="nucleotide sequence ID" value="NZ_MLCN01000015.1"/>
</dbReference>
<gene>
    <name evidence="1" type="ORF">BKE30_06585</name>
</gene>
<reference evidence="1 2" key="1">
    <citation type="submission" date="2016-10" db="EMBL/GenBank/DDBJ databases">
        <title>Draft Genome sequence of Alkanindiges sp. strain H1.</title>
        <authorList>
            <person name="Subhash Y."/>
            <person name="Lee S."/>
        </authorList>
    </citation>
    <scope>NUCLEOTIDE SEQUENCE [LARGE SCALE GENOMIC DNA]</scope>
    <source>
        <strain evidence="1 2">H1</strain>
    </source>
</reference>
<dbReference type="Proteomes" id="UP000192132">
    <property type="component" value="Unassembled WGS sequence"/>
</dbReference>
<feature type="non-terminal residue" evidence="1">
    <location>
        <position position="275"/>
    </location>
</feature>
<dbReference type="EMBL" id="MLCN01000015">
    <property type="protein sequence ID" value="ONG40981.1"/>
    <property type="molecule type" value="Genomic_DNA"/>
</dbReference>
<organism evidence="1 2">
    <name type="scientific">Alkanindiges hydrocarboniclasticus</name>
    <dbReference type="NCBI Taxonomy" id="1907941"/>
    <lineage>
        <taxon>Bacteria</taxon>
        <taxon>Pseudomonadati</taxon>
        <taxon>Pseudomonadota</taxon>
        <taxon>Gammaproteobacteria</taxon>
        <taxon>Moraxellales</taxon>
        <taxon>Moraxellaceae</taxon>
        <taxon>Alkanindiges</taxon>
    </lineage>
</organism>
<sequence>MNPFDDIPKINHWLDLENREKFSACIDLKQIKEPQPLKKVIAAYELSPKVYCGIASCHTAHHKGFLVELFDGSETIVGHCCGKKYFGRDFTVEKNRLTKLATDKQNYEIITRFIKNLSVHKNEFNNVFNENELNCGFKKLMLAVIDFNTVRTNISSQTFSNIGYDGEVFQLVRKSDKDIEIERVAGQGQLIETHQKHIIAKINHFNLLFQIDKFYQLKDYFSNLFIFFERHGRGFTSNQLKQYGKLVKDFDNKLYEMKILAKQGSNLLSKTNLEK</sequence>
<evidence type="ECO:0000313" key="1">
    <source>
        <dbReference type="EMBL" id="ONG40981.1"/>
    </source>
</evidence>